<feature type="binding site" evidence="6">
    <location>
        <begin position="247"/>
        <end position="248"/>
    </location>
    <ligand>
        <name>L-ornithine</name>
        <dbReference type="ChEBI" id="CHEBI:46911"/>
    </ligand>
</feature>
<feature type="binding site" evidence="6">
    <location>
        <position position="243"/>
    </location>
    <ligand>
        <name>L-ornithine</name>
        <dbReference type="ChEBI" id="CHEBI:46911"/>
    </ligand>
</feature>
<dbReference type="PRINTS" id="PR00100">
    <property type="entry name" value="AOTCASE"/>
</dbReference>
<keyword evidence="6" id="KW-0963">Cytoplasm</keyword>
<name>A0A2U3KT52_9BACT</name>
<evidence type="ECO:0000313" key="10">
    <source>
        <dbReference type="Proteomes" id="UP000238701"/>
    </source>
</evidence>
<dbReference type="GO" id="GO:0004585">
    <property type="term" value="F:ornithine carbamoyltransferase activity"/>
    <property type="evidence" value="ECO:0007669"/>
    <property type="project" value="UniProtKB-UniRule"/>
</dbReference>
<dbReference type="PRINTS" id="PR00102">
    <property type="entry name" value="OTCASE"/>
</dbReference>
<sequence length="336" mass="36881">MNHQLQTKPPEATETFPGLFRCPDLISTRDLGPRGVEAVLHLAGLMKSRPSVFQRALAGRQMVMFFEKPSLRTRLTFEAGMTSLGGAAMFVDQTKARLDARETLSDIAHNLERWVDVIVLRTFAQETIVGMAQYASVPVINALSDLEHPCQALADYFTLQERFCDLKKICLAYVGDGNNVAHSLLLTCAFLGSSIRVATPAGYAPNAQIVADALEISKLTGAHIELLTEPHAAVAGVDAVYTDAWASMGQEEEGEKRAQIFPPYQVNRKLIAHAAPHAVFMHCLPAHRGQEVTDEVMDSDNSVIFDQAENRLHVQKAILYLLLGSSVRLPVRSPHA</sequence>
<feature type="domain" description="Aspartate/ornithine carbamoyltransferase carbamoyl-P binding" evidence="8">
    <location>
        <begin position="24"/>
        <end position="161"/>
    </location>
</feature>
<dbReference type="PANTHER" id="PTHR45753:SF3">
    <property type="entry name" value="ORNITHINE TRANSCARBAMYLASE, MITOCHONDRIAL"/>
    <property type="match status" value="1"/>
</dbReference>
<dbReference type="AlphaFoldDB" id="A0A2U3KT52"/>
<dbReference type="InterPro" id="IPR006131">
    <property type="entry name" value="Asp_carbamoyltransf_Asp/Orn-bd"/>
</dbReference>
<evidence type="ECO:0000256" key="5">
    <source>
        <dbReference type="ARBA" id="ARBA00048772"/>
    </source>
</evidence>
<comment type="catalytic activity">
    <reaction evidence="5 6">
        <text>carbamoyl phosphate + L-ornithine = L-citrulline + phosphate + H(+)</text>
        <dbReference type="Rhea" id="RHEA:19513"/>
        <dbReference type="ChEBI" id="CHEBI:15378"/>
        <dbReference type="ChEBI" id="CHEBI:43474"/>
        <dbReference type="ChEBI" id="CHEBI:46911"/>
        <dbReference type="ChEBI" id="CHEBI:57743"/>
        <dbReference type="ChEBI" id="CHEBI:58228"/>
        <dbReference type="EC" id="2.1.3.3"/>
    </reaction>
</comment>
<evidence type="ECO:0000256" key="2">
    <source>
        <dbReference type="ARBA" id="ARBA00007805"/>
    </source>
</evidence>
<evidence type="ECO:0000259" key="7">
    <source>
        <dbReference type="Pfam" id="PF00185"/>
    </source>
</evidence>
<dbReference type="Proteomes" id="UP000238701">
    <property type="component" value="Unassembled WGS sequence"/>
</dbReference>
<feature type="binding site" evidence="6">
    <location>
        <position position="179"/>
    </location>
    <ligand>
        <name>L-ornithine</name>
        <dbReference type="ChEBI" id="CHEBI:46911"/>
    </ligand>
</feature>
<reference evidence="10" key="1">
    <citation type="submission" date="2018-02" db="EMBL/GenBank/DDBJ databases">
        <authorList>
            <person name="Hausmann B."/>
        </authorList>
    </citation>
    <scope>NUCLEOTIDE SEQUENCE [LARGE SCALE GENOMIC DNA]</scope>
    <source>
        <strain evidence="10">Peat soil MAG SbA1</strain>
    </source>
</reference>
<dbReference type="HAMAP" id="MF_01109">
    <property type="entry name" value="OTCase"/>
    <property type="match status" value="1"/>
</dbReference>
<dbReference type="FunFam" id="3.40.50.1370:FF:000008">
    <property type="entry name" value="Ornithine carbamoyltransferase"/>
    <property type="match status" value="1"/>
</dbReference>
<comment type="caution">
    <text evidence="6">Lacks conserved residue(s) required for the propagation of feature annotation.</text>
</comment>
<feature type="binding site" evidence="6">
    <location>
        <begin position="283"/>
        <end position="284"/>
    </location>
    <ligand>
        <name>carbamoyl phosphate</name>
        <dbReference type="ChEBI" id="CHEBI:58228"/>
    </ligand>
</feature>
<dbReference type="SUPFAM" id="SSF53671">
    <property type="entry name" value="Aspartate/ornithine carbamoyltransferase"/>
    <property type="match status" value="1"/>
</dbReference>
<evidence type="ECO:0000256" key="1">
    <source>
        <dbReference type="ARBA" id="ARBA00004975"/>
    </source>
</evidence>
<evidence type="ECO:0000256" key="6">
    <source>
        <dbReference type="HAMAP-Rule" id="MF_01109"/>
    </source>
</evidence>
<organism evidence="9 10">
    <name type="scientific">Candidatus Sulfotelmatobacter kueseliae</name>
    <dbReference type="NCBI Taxonomy" id="2042962"/>
    <lineage>
        <taxon>Bacteria</taxon>
        <taxon>Pseudomonadati</taxon>
        <taxon>Acidobacteriota</taxon>
        <taxon>Terriglobia</taxon>
        <taxon>Terriglobales</taxon>
        <taxon>Candidatus Korobacteraceae</taxon>
        <taxon>Candidatus Sulfotelmatobacter</taxon>
    </lineage>
</organism>
<dbReference type="GO" id="GO:0016597">
    <property type="term" value="F:amino acid binding"/>
    <property type="evidence" value="ECO:0007669"/>
    <property type="project" value="InterPro"/>
</dbReference>
<proteinExistence type="inferred from homology"/>
<accession>A0A2U3KT52</accession>
<comment type="pathway">
    <text evidence="1">Amino-acid biosynthesis; L-arginine biosynthesis; L-arginine from L-ornithine and carbamoyl phosphate: step 1/3.</text>
</comment>
<protein>
    <recommendedName>
        <fullName evidence="3 6">Ornithine carbamoyltransferase</fullName>
        <shortName evidence="6">OTCase</shortName>
        <ecNumber evidence="3 6">2.1.3.3</ecNumber>
    </recommendedName>
</protein>
<dbReference type="InterPro" id="IPR006132">
    <property type="entry name" value="Asp/Orn_carbamoyltranf_P-bd"/>
</dbReference>
<dbReference type="EMBL" id="OMOD01000141">
    <property type="protein sequence ID" value="SPF42834.1"/>
    <property type="molecule type" value="Genomic_DNA"/>
</dbReference>
<dbReference type="PANTHER" id="PTHR45753">
    <property type="entry name" value="ORNITHINE CARBAMOYLTRANSFERASE, MITOCHONDRIAL"/>
    <property type="match status" value="1"/>
</dbReference>
<feature type="binding site" evidence="6">
    <location>
        <begin position="148"/>
        <end position="151"/>
    </location>
    <ligand>
        <name>carbamoyl phosphate</name>
        <dbReference type="ChEBI" id="CHEBI:58228"/>
    </ligand>
</feature>
<dbReference type="Gene3D" id="3.40.50.1370">
    <property type="entry name" value="Aspartate/ornithine carbamoyltransferase"/>
    <property type="match status" value="2"/>
</dbReference>
<evidence type="ECO:0000259" key="8">
    <source>
        <dbReference type="Pfam" id="PF02729"/>
    </source>
</evidence>
<dbReference type="GO" id="GO:0005737">
    <property type="term" value="C:cytoplasm"/>
    <property type="evidence" value="ECO:0007669"/>
    <property type="project" value="UniProtKB-SubCell"/>
</dbReference>
<dbReference type="GO" id="GO:0042450">
    <property type="term" value="P:L-arginine biosynthetic process via ornithine"/>
    <property type="evidence" value="ECO:0007669"/>
    <property type="project" value="UniProtKB-UniRule"/>
</dbReference>
<gene>
    <name evidence="9" type="primary">argF</name>
    <name evidence="9" type="ORF">SBA1_470056</name>
</gene>
<dbReference type="InterPro" id="IPR024904">
    <property type="entry name" value="OTCase_ArgI"/>
</dbReference>
<dbReference type="InterPro" id="IPR036901">
    <property type="entry name" value="Asp/Orn_carbamoylTrfase_sf"/>
</dbReference>
<evidence type="ECO:0000313" key="9">
    <source>
        <dbReference type="EMBL" id="SPF42834.1"/>
    </source>
</evidence>
<dbReference type="Pfam" id="PF00185">
    <property type="entry name" value="OTCace"/>
    <property type="match status" value="1"/>
</dbReference>
<dbReference type="InterPro" id="IPR006130">
    <property type="entry name" value="Asp/Orn_carbamoylTrfase"/>
</dbReference>
<feature type="binding site" evidence="6">
    <location>
        <position position="311"/>
    </location>
    <ligand>
        <name>carbamoyl phosphate</name>
        <dbReference type="ChEBI" id="CHEBI:58228"/>
    </ligand>
</feature>
<dbReference type="NCBIfam" id="TIGR00658">
    <property type="entry name" value="orni_carb_tr"/>
    <property type="match status" value="1"/>
</dbReference>
<comment type="subcellular location">
    <subcellularLocation>
        <location evidence="6">Cytoplasm</location>
    </subcellularLocation>
</comment>
<keyword evidence="4 6" id="KW-0808">Transferase</keyword>
<comment type="similarity">
    <text evidence="2 6">Belongs to the aspartate/ornithine carbamoyltransferase superfamily. OTCase family.</text>
</comment>
<dbReference type="Pfam" id="PF02729">
    <property type="entry name" value="OTCace_N"/>
    <property type="match status" value="1"/>
</dbReference>
<dbReference type="OrthoDB" id="9802587at2"/>
<dbReference type="GO" id="GO:0019240">
    <property type="term" value="P:citrulline biosynthetic process"/>
    <property type="evidence" value="ECO:0007669"/>
    <property type="project" value="TreeGrafter"/>
</dbReference>
<dbReference type="NCBIfam" id="NF001986">
    <property type="entry name" value="PRK00779.1"/>
    <property type="match status" value="1"/>
</dbReference>
<dbReference type="EC" id="2.1.3.3" evidence="3 6"/>
<dbReference type="InterPro" id="IPR002292">
    <property type="entry name" value="Orn/put_carbamltrans"/>
</dbReference>
<evidence type="ECO:0000256" key="4">
    <source>
        <dbReference type="ARBA" id="ARBA00022679"/>
    </source>
</evidence>
<feature type="binding site" evidence="6">
    <location>
        <position position="121"/>
    </location>
    <ligand>
        <name>carbamoyl phosphate</name>
        <dbReference type="ChEBI" id="CHEBI:58228"/>
    </ligand>
</feature>
<feature type="domain" description="Aspartate/ornithine carbamoyltransferase Asp/Orn-binding" evidence="7">
    <location>
        <begin position="168"/>
        <end position="322"/>
    </location>
</feature>
<evidence type="ECO:0000256" key="3">
    <source>
        <dbReference type="ARBA" id="ARBA00013007"/>
    </source>
</evidence>